<sequence>MTYNEVSHYQDDTVLAAQLNALTQSIWGITVLDGAPSDYVPFSMQTENEIVANVCVGQFDVVVNGIALPASMIQTVLTHESHRRKGLIRALFAPVQAHVANTTGRTFFTADQDKIDFYQQFGYQHRPIIDYFRWQQTPTSVNRDTLTTVKLLNEQERLKFEDAARHRTPVSDVFGFENKPWLLLWFVRHFLSANLYYWEARNVYLILRIDNGRLDLLDIVGQRIPGWSELLPVLPVAEATEVRSYFVPDKLHVQADPVYSETDRFFFDAAFPLPELICLPETQRG</sequence>
<dbReference type="HOGENOM" id="CLU_976179_0_0_6"/>
<organism evidence="1 2">
    <name type="scientific">Reinekea blandensis MED297</name>
    <dbReference type="NCBI Taxonomy" id="314283"/>
    <lineage>
        <taxon>Bacteria</taxon>
        <taxon>Pseudomonadati</taxon>
        <taxon>Pseudomonadota</taxon>
        <taxon>Gammaproteobacteria</taxon>
        <taxon>Oceanospirillales</taxon>
        <taxon>Saccharospirillaceae</taxon>
        <taxon>Reinekea</taxon>
    </lineage>
</organism>
<keyword evidence="2" id="KW-1185">Reference proteome</keyword>
<dbReference type="Gene3D" id="3.40.630.30">
    <property type="match status" value="1"/>
</dbReference>
<dbReference type="InterPro" id="IPR016181">
    <property type="entry name" value="Acyl_CoA_acyltransferase"/>
</dbReference>
<dbReference type="AlphaFoldDB" id="A4BA00"/>
<reference evidence="1 2" key="1">
    <citation type="submission" date="2006-02" db="EMBL/GenBank/DDBJ databases">
        <authorList>
            <person name="Pinhassi J."/>
            <person name="Pedros-Alio C."/>
            <person name="Ferriera S."/>
            <person name="Johnson J."/>
            <person name="Kravitz S."/>
            <person name="Halpern A."/>
            <person name="Remington K."/>
            <person name="Beeson K."/>
            <person name="Tran B."/>
            <person name="Rogers Y.-H."/>
            <person name="Friedman R."/>
            <person name="Venter J.C."/>
        </authorList>
    </citation>
    <scope>NUCLEOTIDE SEQUENCE [LARGE SCALE GENOMIC DNA]</scope>
    <source>
        <strain evidence="1 2">MED297</strain>
    </source>
</reference>
<comment type="caution">
    <text evidence="1">The sequence shown here is derived from an EMBL/GenBank/DDBJ whole genome shotgun (WGS) entry which is preliminary data.</text>
</comment>
<dbReference type="Proteomes" id="UP000005953">
    <property type="component" value="Unassembled WGS sequence"/>
</dbReference>
<accession>A4BA00</accession>
<dbReference type="RefSeq" id="WP_008045118.1">
    <property type="nucleotide sequence ID" value="NZ_CH724151.1"/>
</dbReference>
<proteinExistence type="predicted"/>
<dbReference type="STRING" id="314283.MED297_21227"/>
<dbReference type="SUPFAM" id="SSF55729">
    <property type="entry name" value="Acyl-CoA N-acyltransferases (Nat)"/>
    <property type="match status" value="1"/>
</dbReference>
<evidence type="ECO:0000313" key="2">
    <source>
        <dbReference type="Proteomes" id="UP000005953"/>
    </source>
</evidence>
<evidence type="ECO:0000313" key="1">
    <source>
        <dbReference type="EMBL" id="EAR11451.1"/>
    </source>
</evidence>
<dbReference type="Pfam" id="PF13527">
    <property type="entry name" value="Acetyltransf_9"/>
    <property type="match status" value="1"/>
</dbReference>
<dbReference type="EMBL" id="AAOE01000001">
    <property type="protein sequence ID" value="EAR11451.1"/>
    <property type="molecule type" value="Genomic_DNA"/>
</dbReference>
<dbReference type="OrthoDB" id="9804948at2"/>
<gene>
    <name evidence="1" type="ORF">MED297_21227</name>
</gene>
<protein>
    <recommendedName>
        <fullName evidence="3">N-acetyltransferase domain-containing protein</fullName>
    </recommendedName>
</protein>
<evidence type="ECO:0008006" key="3">
    <source>
        <dbReference type="Google" id="ProtNLM"/>
    </source>
</evidence>
<name>A4BA00_9GAMM</name>